<dbReference type="GO" id="GO:0071555">
    <property type="term" value="P:cell wall organization"/>
    <property type="evidence" value="ECO:0007669"/>
    <property type="project" value="UniProtKB-KW"/>
</dbReference>
<dbReference type="Gene3D" id="3.40.1190.10">
    <property type="entry name" value="Mur-like, catalytic domain"/>
    <property type="match status" value="1"/>
</dbReference>
<dbReference type="UniPathway" id="UPA00219"/>
<keyword evidence="2 4" id="KW-0547">Nucleotide-binding</keyword>
<dbReference type="EC" id="6.3.5.13" evidence="4"/>
<dbReference type="PANTHER" id="PTHR23135">
    <property type="entry name" value="MUR LIGASE FAMILY MEMBER"/>
    <property type="match status" value="1"/>
</dbReference>
<keyword evidence="3 4" id="KW-0067">ATP-binding</keyword>
<comment type="pathway">
    <text evidence="4">Cell wall biogenesis; peptidoglycan biosynthesis.</text>
</comment>
<dbReference type="Pfam" id="PF08245">
    <property type="entry name" value="Mur_ligase_M"/>
    <property type="match status" value="1"/>
</dbReference>
<comment type="catalytic activity">
    <reaction evidence="4">
        <text>beta-D-GlcNAc-(1-&gt;4)-Mur2Ac(oyl-L-Ala-gamma-D-O-P-Glu-L-Lys-D-Ala-D-Ala)-di-trans,octa-cis-undecaprenyl diphosphate + NH4(+) = beta-D-GlcNAc-(1-&gt;4)-Mur2Ac(oyl-L-Ala-D-isoglutaminyl-L-Lys-D-Ala-D-Ala)-di-trans,octa-cis-undecaprenyl diphosphate + phosphate + H(+)</text>
        <dbReference type="Rhea" id="RHEA:57932"/>
        <dbReference type="ChEBI" id="CHEBI:15378"/>
        <dbReference type="ChEBI" id="CHEBI:28938"/>
        <dbReference type="ChEBI" id="CHEBI:43474"/>
        <dbReference type="ChEBI" id="CHEBI:62233"/>
        <dbReference type="ChEBI" id="CHEBI:143132"/>
    </reaction>
</comment>
<keyword evidence="1 4" id="KW-0436">Ligase</keyword>
<evidence type="ECO:0000256" key="3">
    <source>
        <dbReference type="ARBA" id="ARBA00022840"/>
    </source>
</evidence>
<dbReference type="SUPFAM" id="SSF53623">
    <property type="entry name" value="MurD-like peptide ligases, catalytic domain"/>
    <property type="match status" value="1"/>
</dbReference>
<dbReference type="STRING" id="1798382.A3D77_04275"/>
<comment type="function">
    <text evidence="4">The lipid II isoglutaminyl synthase complex catalyzes the formation of alpha-D-isoglutamine in the cell wall lipid II stem peptide. The MurT subunit catalyzes the ATP-dependent amidation of D-glutamate residue of lipid II, converting it to an isoglutamine residue.</text>
</comment>
<dbReference type="AlphaFoldDB" id="A0A1F5ZJG3"/>
<comment type="similarity">
    <text evidence="4">Belongs to the MurCDEF family. MurT subfamily.</text>
</comment>
<dbReference type="GO" id="GO:0009252">
    <property type="term" value="P:peptidoglycan biosynthetic process"/>
    <property type="evidence" value="ECO:0007669"/>
    <property type="project" value="UniProtKB-UniRule"/>
</dbReference>
<dbReference type="PROSITE" id="PS01011">
    <property type="entry name" value="FOLYLPOLYGLU_SYNT_1"/>
    <property type="match status" value="1"/>
</dbReference>
<dbReference type="GO" id="GO:0005524">
    <property type="term" value="F:ATP binding"/>
    <property type="evidence" value="ECO:0007669"/>
    <property type="project" value="UniProtKB-UniRule"/>
</dbReference>
<dbReference type="InterPro" id="IPR043703">
    <property type="entry name" value="Lipid_II_synth_MurT"/>
</dbReference>
<keyword evidence="4" id="KW-0133">Cell shape</keyword>
<sequence length="437" mass="49563">MIIFLKVMGYVLRFFHLGSGATWPGEVFLEFYHRPLVYFIPKFKEGIIFVAGTNGKTTTTSMIVSLLEKSEGGKIVTNDTGANLLNGVISACINAYSWSGNTDFDWGVFEVDENSLPSVLMNVQCSMPNEKKIVLILLNLFRDQLDRYGEVDAIARKWEKALRMLPSHAQLILNADDPQIAYFGKSVKLKTHYFGINQKENYLKIKDHAIDSAYCPNCWNSLTYEGIYFSHLGIWRCDKCGFKRPPVANINIKSHLPGLYSLYNLYAAYLAGAAAGISKEDTEKTLSDFKPAFGRQEEVEIDRKKVKIFLSKNPAGFNASIRAVLDLKPKAILLVLNDRIPDGRDVSWIYDVDFEIVPPIVSVICSGDRVYDMVVRMKYAIKHWNNETMKQLMVEEKLSDALKRGLSMLNKRETLYVLPTYSAMLETRKILTGKKIL</sequence>
<dbReference type="GO" id="GO:0008270">
    <property type="term" value="F:zinc ion binding"/>
    <property type="evidence" value="ECO:0007669"/>
    <property type="project" value="UniProtKB-UniRule"/>
</dbReference>
<feature type="binding site" evidence="4">
    <location>
        <position position="240"/>
    </location>
    <ligand>
        <name>Zn(2+)</name>
        <dbReference type="ChEBI" id="CHEBI:29105"/>
    </ligand>
</feature>
<dbReference type="InterPro" id="IPR036565">
    <property type="entry name" value="Mur-like_cat_sf"/>
</dbReference>
<evidence type="ECO:0000256" key="1">
    <source>
        <dbReference type="ARBA" id="ARBA00022598"/>
    </source>
</evidence>
<keyword evidence="4" id="KW-0479">Metal-binding</keyword>
<name>A0A1F5ZJG3_9BACT</name>
<comment type="catalytic activity">
    <reaction evidence="4">
        <text>beta-D-GlcNAc-(1-&gt;4)-Mur2Ac(oyl-L-Ala-gamma-D-Glu-L-Lys-D-Ala-D-Ala)-di-trans,octa-cis-undecaprenyl diphosphate + L-glutamine + ATP + H2O = beta-D-GlcNAc-(1-&gt;4)-Mur2Ac(oyl-L-Ala-D-isoglutaminyl-L-Lys-D-Ala-D-Ala)-di-trans,octa-cis-undecaprenyl diphosphate + L-glutamate + ADP + phosphate + H(+)</text>
        <dbReference type="Rhea" id="RHEA:57928"/>
        <dbReference type="ChEBI" id="CHEBI:15377"/>
        <dbReference type="ChEBI" id="CHEBI:15378"/>
        <dbReference type="ChEBI" id="CHEBI:29985"/>
        <dbReference type="ChEBI" id="CHEBI:30616"/>
        <dbReference type="ChEBI" id="CHEBI:43474"/>
        <dbReference type="ChEBI" id="CHEBI:58359"/>
        <dbReference type="ChEBI" id="CHEBI:60033"/>
        <dbReference type="ChEBI" id="CHEBI:62233"/>
        <dbReference type="ChEBI" id="CHEBI:456216"/>
        <dbReference type="EC" id="6.3.5.13"/>
    </reaction>
</comment>
<evidence type="ECO:0000256" key="4">
    <source>
        <dbReference type="HAMAP-Rule" id="MF_02214"/>
    </source>
</evidence>
<keyword evidence="4" id="KW-0961">Cell wall biogenesis/degradation</keyword>
<feature type="domain" description="Mur ligase central" evidence="5">
    <location>
        <begin position="50"/>
        <end position="271"/>
    </location>
</feature>
<comment type="catalytic activity">
    <reaction evidence="4">
        <text>beta-D-GlcNAc-(1-&gt;4)-Mur2Ac(oyl-L-Ala-gamma-D-Glu-L-Lys-D-Ala-D-Ala)-di-trans,octa-cis-undecaprenyl diphosphate + ATP = beta-D-GlcNAc-(1-&gt;4)-Mur2Ac(oyl-L-Ala-gamma-D-O-P-Glu-L-Lys-D-Ala-D-Ala)-di-trans,octa-cis-undecaprenyl diphosphate + ADP</text>
        <dbReference type="Rhea" id="RHEA:59488"/>
        <dbReference type="ChEBI" id="CHEBI:30616"/>
        <dbReference type="ChEBI" id="CHEBI:60033"/>
        <dbReference type="ChEBI" id="CHEBI:143132"/>
        <dbReference type="ChEBI" id="CHEBI:456216"/>
    </reaction>
</comment>
<evidence type="ECO:0000259" key="5">
    <source>
        <dbReference type="Pfam" id="PF08245"/>
    </source>
</evidence>
<feature type="binding site" evidence="4">
    <location>
        <position position="237"/>
    </location>
    <ligand>
        <name>Zn(2+)</name>
        <dbReference type="ChEBI" id="CHEBI:29105"/>
    </ligand>
</feature>
<reference evidence="7 8" key="1">
    <citation type="journal article" date="2016" name="Nat. Commun.">
        <title>Thousands of microbial genomes shed light on interconnected biogeochemical processes in an aquifer system.</title>
        <authorList>
            <person name="Anantharaman K."/>
            <person name="Brown C.T."/>
            <person name="Hug L.A."/>
            <person name="Sharon I."/>
            <person name="Castelle C.J."/>
            <person name="Probst A.J."/>
            <person name="Thomas B.C."/>
            <person name="Singh A."/>
            <person name="Wilkins M.J."/>
            <person name="Karaoz U."/>
            <person name="Brodie E.L."/>
            <person name="Williams K.H."/>
            <person name="Hubbard S.S."/>
            <person name="Banfield J.F."/>
        </authorList>
    </citation>
    <scope>NUCLEOTIDE SEQUENCE [LARGE SCALE GENOMIC DNA]</scope>
</reference>
<dbReference type="Proteomes" id="UP000176923">
    <property type="component" value="Unassembled WGS sequence"/>
</dbReference>
<proteinExistence type="inferred from homology"/>
<keyword evidence="4" id="KW-0862">Zinc</keyword>
<organism evidence="7 8">
    <name type="scientific">Candidatus Gottesmanbacteria bacterium RIFCSPHIGHO2_02_FULL_39_11</name>
    <dbReference type="NCBI Taxonomy" id="1798382"/>
    <lineage>
        <taxon>Bacteria</taxon>
        <taxon>Candidatus Gottesmaniibacteriota</taxon>
    </lineage>
</organism>
<dbReference type="InterPro" id="IPR013221">
    <property type="entry name" value="Mur_ligase_cen"/>
</dbReference>
<protein>
    <recommendedName>
        <fullName evidence="4">Lipid II isoglutaminyl synthase (glutamine-hydrolyzing) subunit MurT</fullName>
        <ecNumber evidence="4">6.3.5.13</ecNumber>
    </recommendedName>
</protein>
<evidence type="ECO:0000259" key="6">
    <source>
        <dbReference type="Pfam" id="PF08353"/>
    </source>
</evidence>
<dbReference type="InterPro" id="IPR013564">
    <property type="entry name" value="MurT_C"/>
</dbReference>
<dbReference type="GO" id="GO:0004326">
    <property type="term" value="F:tetrahydrofolylpolyglutamate synthase activity"/>
    <property type="evidence" value="ECO:0007669"/>
    <property type="project" value="InterPro"/>
</dbReference>
<dbReference type="PANTHER" id="PTHR23135:SF7">
    <property type="entry name" value="LIPID II ISOGLUTAMINYL SYNTHASE (GLUTAMINE-HYDROLYZING) SUBUNIT MURT"/>
    <property type="match status" value="1"/>
</dbReference>
<comment type="caution">
    <text evidence="7">The sequence shown here is derived from an EMBL/GenBank/DDBJ whole genome shotgun (WGS) entry which is preliminary data.</text>
</comment>
<evidence type="ECO:0000256" key="2">
    <source>
        <dbReference type="ARBA" id="ARBA00022741"/>
    </source>
</evidence>
<feature type="binding site" evidence="4">
    <location>
        <position position="218"/>
    </location>
    <ligand>
        <name>Zn(2+)</name>
        <dbReference type="ChEBI" id="CHEBI:29105"/>
    </ligand>
</feature>
<dbReference type="EMBL" id="MFJL01000044">
    <property type="protein sequence ID" value="OGG12610.1"/>
    <property type="molecule type" value="Genomic_DNA"/>
</dbReference>
<feature type="binding site" evidence="4">
    <location>
        <position position="215"/>
    </location>
    <ligand>
        <name>Zn(2+)</name>
        <dbReference type="ChEBI" id="CHEBI:29105"/>
    </ligand>
</feature>
<dbReference type="Pfam" id="PF08353">
    <property type="entry name" value="MurT_C"/>
    <property type="match status" value="1"/>
</dbReference>
<comment type="subunit">
    <text evidence="4">Forms a heterodimer with GatD.</text>
</comment>
<dbReference type="GO" id="GO:0008360">
    <property type="term" value="P:regulation of cell shape"/>
    <property type="evidence" value="ECO:0007669"/>
    <property type="project" value="UniProtKB-KW"/>
</dbReference>
<feature type="active site" evidence="4">
    <location>
        <position position="345"/>
    </location>
</feature>
<dbReference type="GO" id="GO:0140282">
    <property type="term" value="F:carbon-nitrogen ligase activity on lipid II"/>
    <property type="evidence" value="ECO:0007669"/>
    <property type="project" value="UniProtKB-UniRule"/>
</dbReference>
<evidence type="ECO:0000313" key="8">
    <source>
        <dbReference type="Proteomes" id="UP000176923"/>
    </source>
</evidence>
<keyword evidence="4" id="KW-0573">Peptidoglycan synthesis</keyword>
<dbReference type="InterPro" id="IPR018109">
    <property type="entry name" value="Folylpolyglutamate_synth_CS"/>
</dbReference>
<dbReference type="HAMAP" id="MF_02214">
    <property type="entry name" value="Lipid_II_synth_MurT"/>
    <property type="match status" value="1"/>
</dbReference>
<accession>A0A1F5ZJG3</accession>
<evidence type="ECO:0000313" key="7">
    <source>
        <dbReference type="EMBL" id="OGG12610.1"/>
    </source>
</evidence>
<gene>
    <name evidence="4" type="primary">murT</name>
    <name evidence="7" type="ORF">A3D77_04275</name>
</gene>
<feature type="domain" description="Lipid II isoglutaminyl synthase (glutamine-hydrolyzing) subunit MurT C-terminal" evidence="6">
    <location>
        <begin position="310"/>
        <end position="424"/>
    </location>
</feature>